<feature type="transmembrane region" description="Helical" evidence="6">
    <location>
        <begin position="308"/>
        <end position="329"/>
    </location>
</feature>
<evidence type="ECO:0000313" key="10">
    <source>
        <dbReference type="Proteomes" id="UP000751190"/>
    </source>
</evidence>
<feature type="domain" description="SPX" evidence="8">
    <location>
        <begin position="2"/>
        <end position="191"/>
    </location>
</feature>
<evidence type="ECO:0000256" key="6">
    <source>
        <dbReference type="SAM" id="Phobius"/>
    </source>
</evidence>
<reference evidence="9" key="1">
    <citation type="submission" date="2021-05" db="EMBL/GenBank/DDBJ databases">
        <title>The genome of the haptophyte Pavlova lutheri (Diacronema luteri, Pavlovales) - a model for lipid biosynthesis in eukaryotic algae.</title>
        <authorList>
            <person name="Hulatt C.J."/>
            <person name="Posewitz M.C."/>
        </authorList>
    </citation>
    <scope>NUCLEOTIDE SEQUENCE</scope>
    <source>
        <strain evidence="9">NIVA-4/92</strain>
    </source>
</reference>
<dbReference type="GO" id="GO:0000822">
    <property type="term" value="F:inositol hexakisphosphate binding"/>
    <property type="evidence" value="ECO:0007669"/>
    <property type="project" value="TreeGrafter"/>
</dbReference>
<dbReference type="PANTHER" id="PTHR10783">
    <property type="entry name" value="XENOTROPIC AND POLYTROPIC RETROVIRUS RECEPTOR 1-RELATED"/>
    <property type="match status" value="1"/>
</dbReference>
<dbReference type="EMBL" id="JAGTXO010000019">
    <property type="protein sequence ID" value="KAG8462680.1"/>
    <property type="molecule type" value="Genomic_DNA"/>
</dbReference>
<dbReference type="Pfam" id="PF03124">
    <property type="entry name" value="EXS"/>
    <property type="match status" value="1"/>
</dbReference>
<dbReference type="InterPro" id="IPR004342">
    <property type="entry name" value="EXS_C"/>
</dbReference>
<dbReference type="OrthoDB" id="9970435at2759"/>
<evidence type="ECO:0000259" key="7">
    <source>
        <dbReference type="PROSITE" id="PS51380"/>
    </source>
</evidence>
<comment type="similarity">
    <text evidence="2">Belongs to the SYG1 (TC 2.A.94) family.</text>
</comment>
<dbReference type="CDD" id="cd14447">
    <property type="entry name" value="SPX"/>
    <property type="match status" value="1"/>
</dbReference>
<proteinExistence type="inferred from homology"/>
<dbReference type="GO" id="GO:0006817">
    <property type="term" value="P:phosphate ion transport"/>
    <property type="evidence" value="ECO:0007669"/>
    <property type="project" value="TreeGrafter"/>
</dbReference>
<feature type="transmembrane region" description="Helical" evidence="6">
    <location>
        <begin position="715"/>
        <end position="735"/>
    </location>
</feature>
<feature type="transmembrane region" description="Helical" evidence="6">
    <location>
        <begin position="354"/>
        <end position="373"/>
    </location>
</feature>
<dbReference type="AlphaFoldDB" id="A0A8J6CAJ8"/>
<keyword evidence="3 6" id="KW-0812">Transmembrane</keyword>
<feature type="transmembrane region" description="Helical" evidence="6">
    <location>
        <begin position="509"/>
        <end position="528"/>
    </location>
</feature>
<protein>
    <recommendedName>
        <fullName evidence="11">SPX domain-containing protein</fullName>
    </recommendedName>
</protein>
<evidence type="ECO:0000256" key="3">
    <source>
        <dbReference type="ARBA" id="ARBA00022692"/>
    </source>
</evidence>
<keyword evidence="4 6" id="KW-1133">Transmembrane helix</keyword>
<evidence type="ECO:0000313" key="9">
    <source>
        <dbReference type="EMBL" id="KAG8462680.1"/>
    </source>
</evidence>
<evidence type="ECO:0000259" key="8">
    <source>
        <dbReference type="PROSITE" id="PS51382"/>
    </source>
</evidence>
<feature type="transmembrane region" description="Helical" evidence="6">
    <location>
        <begin position="608"/>
        <end position="629"/>
    </location>
</feature>
<dbReference type="GO" id="GO:0016036">
    <property type="term" value="P:cellular response to phosphate starvation"/>
    <property type="evidence" value="ECO:0007669"/>
    <property type="project" value="TreeGrafter"/>
</dbReference>
<organism evidence="9 10">
    <name type="scientific">Diacronema lutheri</name>
    <name type="common">Unicellular marine alga</name>
    <name type="synonym">Monochrysis lutheri</name>
    <dbReference type="NCBI Taxonomy" id="2081491"/>
    <lineage>
        <taxon>Eukaryota</taxon>
        <taxon>Haptista</taxon>
        <taxon>Haptophyta</taxon>
        <taxon>Pavlovophyceae</taxon>
        <taxon>Pavlovales</taxon>
        <taxon>Pavlovaceae</taxon>
        <taxon>Diacronema</taxon>
    </lineage>
</organism>
<feature type="domain" description="EXS" evidence="7">
    <location>
        <begin position="472"/>
        <end position="702"/>
    </location>
</feature>
<name>A0A8J6CAJ8_DIALT</name>
<sequence length="781" mass="87908">MVKFNQKLAANIVPEWSGYYMDYTALKKRIKEAARSLDRRATTGVLSDIRTSLLQRAPSASDVAAVLADFSAAALAEARKVEDFYRLRVRHAQEEWLAHAERLSQLAPAEPFGRSESDSDAPFGASMRGARVKAIGQDDETRESLQSAVRELYRSLTQLRNFCIVNYTGFYKITKKCAKAFGAAELPVRAEVGRVVDSLMTHVHGCTFAGKERGSGFVDLESLTEQIELAHAAAFTNGRVDETRHRLLTRKWQPTDWRTFRRGLNLGVMLQLMLWVTWAIFMESNILRSPIWETVHTSSTWMVVQLPVYRGIGCLTLAAWCWGGCLYCWGVGRVNYGFLFEFDESSKHRSHSEVFDWAVSWTQWFLLNFLFFFKSLHGVSPISVSASVFPLLLFASSFGLAACSSPRALGVGLRTLRRVVLAPFTAVTFWDSFAADALTSLVGPMTDLAYSACYFGSGEWLKPRTEQGVCEASPLFNSVVRPLVAALPLWWRLCQNLHQYHATHTRLPWLLNALKYATSLTVVIFGLFHPQIGRRGARTPYRLAYMAAFVGSTLFSFVWDVVMDWRLIELAPERSAASASRERGLRGALRALRRRFGLPRVRLRVRRLYSSATPYMLAVCADFFLRFMWTTTLMPSERMLKQMPSFFPLISPFTAAAEVCRRGMWSVLRVESEHLSTEGFRRVQAVPLDFDDTYASRKESKEAYVEQQKRSKSAVISEIVVFAVVVMALATTAILTRSRAMRQEPTDGAGDADADEALRIFADVALDNDGGSSAGWHTLLR</sequence>
<dbReference type="OMA" id="LMVPEWR"/>
<feature type="transmembrane region" description="Helical" evidence="6">
    <location>
        <begin position="379"/>
        <end position="403"/>
    </location>
</feature>
<comment type="caution">
    <text evidence="9">The sequence shown here is derived from an EMBL/GenBank/DDBJ whole genome shotgun (WGS) entry which is preliminary data.</text>
</comment>
<evidence type="ECO:0008006" key="11">
    <source>
        <dbReference type="Google" id="ProtNLM"/>
    </source>
</evidence>
<dbReference type="PROSITE" id="PS51380">
    <property type="entry name" value="EXS"/>
    <property type="match status" value="1"/>
</dbReference>
<keyword evidence="10" id="KW-1185">Reference proteome</keyword>
<evidence type="ECO:0000256" key="2">
    <source>
        <dbReference type="ARBA" id="ARBA00009665"/>
    </source>
</evidence>
<feature type="transmembrane region" description="Helical" evidence="6">
    <location>
        <begin position="540"/>
        <end position="559"/>
    </location>
</feature>
<evidence type="ECO:0000256" key="1">
    <source>
        <dbReference type="ARBA" id="ARBA00004141"/>
    </source>
</evidence>
<keyword evidence="5 6" id="KW-0472">Membrane</keyword>
<comment type="subcellular location">
    <subcellularLocation>
        <location evidence="1">Membrane</location>
        <topology evidence="1">Multi-pass membrane protein</topology>
    </subcellularLocation>
</comment>
<evidence type="ECO:0000256" key="5">
    <source>
        <dbReference type="ARBA" id="ARBA00023136"/>
    </source>
</evidence>
<dbReference type="PANTHER" id="PTHR10783:SF103">
    <property type="entry name" value="SOLUTE CARRIER FAMILY 53 MEMBER 1"/>
    <property type="match status" value="1"/>
</dbReference>
<evidence type="ECO:0000256" key="4">
    <source>
        <dbReference type="ARBA" id="ARBA00022989"/>
    </source>
</evidence>
<dbReference type="Proteomes" id="UP000751190">
    <property type="component" value="Unassembled WGS sequence"/>
</dbReference>
<dbReference type="PROSITE" id="PS51382">
    <property type="entry name" value="SPX"/>
    <property type="match status" value="1"/>
</dbReference>
<dbReference type="Pfam" id="PF03105">
    <property type="entry name" value="SPX"/>
    <property type="match status" value="2"/>
</dbReference>
<dbReference type="GO" id="GO:0005886">
    <property type="term" value="C:plasma membrane"/>
    <property type="evidence" value="ECO:0007669"/>
    <property type="project" value="TreeGrafter"/>
</dbReference>
<dbReference type="InterPro" id="IPR004331">
    <property type="entry name" value="SPX_dom"/>
</dbReference>
<accession>A0A8J6CAJ8</accession>
<gene>
    <name evidence="9" type="ORF">KFE25_004656</name>
</gene>
<dbReference type="GO" id="GO:0005794">
    <property type="term" value="C:Golgi apparatus"/>
    <property type="evidence" value="ECO:0007669"/>
    <property type="project" value="TreeGrafter"/>
</dbReference>
<feature type="transmembrane region" description="Helical" evidence="6">
    <location>
        <begin position="263"/>
        <end position="281"/>
    </location>
</feature>